<evidence type="ECO:0000313" key="7">
    <source>
        <dbReference type="EMBL" id="CAL2102507.1"/>
    </source>
</evidence>
<dbReference type="SUPFAM" id="SSF52833">
    <property type="entry name" value="Thioredoxin-like"/>
    <property type="match status" value="1"/>
</dbReference>
<dbReference type="CDD" id="cd02966">
    <property type="entry name" value="TlpA_like_family"/>
    <property type="match status" value="1"/>
</dbReference>
<keyword evidence="5" id="KW-0732">Signal</keyword>
<keyword evidence="8" id="KW-1185">Reference proteome</keyword>
<dbReference type="PROSITE" id="PS51352">
    <property type="entry name" value="THIOREDOXIN_2"/>
    <property type="match status" value="1"/>
</dbReference>
<keyword evidence="3" id="KW-1015">Disulfide bond</keyword>
<feature type="signal peptide" evidence="5">
    <location>
        <begin position="1"/>
        <end position="19"/>
    </location>
</feature>
<dbReference type="Gene3D" id="3.40.30.10">
    <property type="entry name" value="Glutaredoxin"/>
    <property type="match status" value="1"/>
</dbReference>
<protein>
    <recommendedName>
        <fullName evidence="6">Thioredoxin domain-containing protein</fullName>
    </recommendedName>
</protein>
<proteinExistence type="predicted"/>
<keyword evidence="4" id="KW-0676">Redox-active center</keyword>
<feature type="chain" id="PRO_5046177560" description="Thioredoxin domain-containing protein" evidence="5">
    <location>
        <begin position="20"/>
        <end position="462"/>
    </location>
</feature>
<accession>A0ABP1EYF2</accession>
<evidence type="ECO:0000256" key="3">
    <source>
        <dbReference type="ARBA" id="ARBA00023157"/>
    </source>
</evidence>
<evidence type="ECO:0000256" key="4">
    <source>
        <dbReference type="ARBA" id="ARBA00023284"/>
    </source>
</evidence>
<comment type="subcellular location">
    <subcellularLocation>
        <location evidence="1">Cell envelope</location>
    </subcellularLocation>
</comment>
<dbReference type="PANTHER" id="PTHR42852">
    <property type="entry name" value="THIOL:DISULFIDE INTERCHANGE PROTEIN DSBE"/>
    <property type="match status" value="1"/>
</dbReference>
<dbReference type="Proteomes" id="UP001497527">
    <property type="component" value="Unassembled WGS sequence"/>
</dbReference>
<feature type="domain" description="Thioredoxin" evidence="6">
    <location>
        <begin position="323"/>
        <end position="462"/>
    </location>
</feature>
<dbReference type="EMBL" id="CAXJIO010000011">
    <property type="protein sequence ID" value="CAL2102507.1"/>
    <property type="molecule type" value="Genomic_DNA"/>
</dbReference>
<dbReference type="InterPro" id="IPR050553">
    <property type="entry name" value="Thioredoxin_ResA/DsbE_sf"/>
</dbReference>
<evidence type="ECO:0000259" key="6">
    <source>
        <dbReference type="PROSITE" id="PS51352"/>
    </source>
</evidence>
<comment type="caution">
    <text evidence="7">The sequence shown here is derived from an EMBL/GenBank/DDBJ whole genome shotgun (WGS) entry which is preliminary data.</text>
</comment>
<evidence type="ECO:0000256" key="5">
    <source>
        <dbReference type="SAM" id="SignalP"/>
    </source>
</evidence>
<dbReference type="InterPro" id="IPR036249">
    <property type="entry name" value="Thioredoxin-like_sf"/>
</dbReference>
<sequence>MMMRKLLALLIFATSVANAQYTIKGTMTPPEKSDFLMLHKLEGVKPKFIGHTTIKYDTVNVNGEKQALGRFTIQLPKNAAPGAYRATYRNQGSGFIDFLFNKENIEFIFNPKFPDQSVVFTSSRENKLYADYLQAYAKKQNKLDQYLLEYIKNPNKDTKKAYKKDLKSLKELQDGFETKSEGMLVHHFIKASQRYNPSSLFESVEEFSEFTIENFFRFVEFDSKQLYNSSFIIDKVNDYIFYLNTAEDPEAQKEIYKESIKTVLSKVSKGKLKKDLVHFLITSFTDKRDGEMVDWLFAEYYEDLPSEDQDEEFKKEKLQILNATVGRVAPDFSWKEGETDYQLSSLNDGDNYLLVFWSTSCPHCVKDVPELHSFMQSHKNISVISFGIENESDKDAWVSFTTNKLPNWHNAIGTHPEHKWSNETVQKYNLLGTPSYFVLDKDKKIIAMPDQFEDVKKYFESH</sequence>
<evidence type="ECO:0000256" key="2">
    <source>
        <dbReference type="ARBA" id="ARBA00022748"/>
    </source>
</evidence>
<dbReference type="PANTHER" id="PTHR42852:SF6">
    <property type="entry name" value="THIOL:DISULFIDE INTERCHANGE PROTEIN DSBE"/>
    <property type="match status" value="1"/>
</dbReference>
<dbReference type="InterPro" id="IPR013740">
    <property type="entry name" value="Redoxin"/>
</dbReference>
<dbReference type="Pfam" id="PF08534">
    <property type="entry name" value="Redoxin"/>
    <property type="match status" value="1"/>
</dbReference>
<evidence type="ECO:0000256" key="1">
    <source>
        <dbReference type="ARBA" id="ARBA00004196"/>
    </source>
</evidence>
<keyword evidence="2" id="KW-0201">Cytochrome c-type biogenesis</keyword>
<dbReference type="InterPro" id="IPR013766">
    <property type="entry name" value="Thioredoxin_domain"/>
</dbReference>
<name>A0ABP1EYF2_9FLAO</name>
<gene>
    <name evidence="7" type="ORF">T190423A01A_20258</name>
</gene>
<evidence type="ECO:0000313" key="8">
    <source>
        <dbReference type="Proteomes" id="UP001497527"/>
    </source>
</evidence>
<organism evidence="7 8">
    <name type="scientific">Tenacibaculum polynesiense</name>
    <dbReference type="NCBI Taxonomy" id="3137857"/>
    <lineage>
        <taxon>Bacteria</taxon>
        <taxon>Pseudomonadati</taxon>
        <taxon>Bacteroidota</taxon>
        <taxon>Flavobacteriia</taxon>
        <taxon>Flavobacteriales</taxon>
        <taxon>Flavobacteriaceae</taxon>
        <taxon>Tenacibaculum</taxon>
    </lineage>
</organism>
<reference evidence="7 8" key="1">
    <citation type="submission" date="2024-05" db="EMBL/GenBank/DDBJ databases">
        <authorList>
            <person name="Duchaud E."/>
        </authorList>
    </citation>
    <scope>NUCLEOTIDE SEQUENCE [LARGE SCALE GENOMIC DNA]</scope>
    <source>
        <strain evidence="7">Ena-SAMPLE-TAB-13-05-2024-13:56:06:370-140308</strain>
    </source>
</reference>
<dbReference type="RefSeq" id="WP_348721660.1">
    <property type="nucleotide sequence ID" value="NZ_CAXJIO010000011.1"/>
</dbReference>